<accession>A0A0C9U2S2</accession>
<organism evidence="2 3">
    <name type="scientific">Sphaerobolus stellatus (strain SS14)</name>
    <dbReference type="NCBI Taxonomy" id="990650"/>
    <lineage>
        <taxon>Eukaryota</taxon>
        <taxon>Fungi</taxon>
        <taxon>Dikarya</taxon>
        <taxon>Basidiomycota</taxon>
        <taxon>Agaricomycotina</taxon>
        <taxon>Agaricomycetes</taxon>
        <taxon>Phallomycetidae</taxon>
        <taxon>Geastrales</taxon>
        <taxon>Sphaerobolaceae</taxon>
        <taxon>Sphaerobolus</taxon>
    </lineage>
</organism>
<dbReference type="HOGENOM" id="CLU_839839_0_0_1"/>
<evidence type="ECO:0000313" key="3">
    <source>
        <dbReference type="Proteomes" id="UP000054279"/>
    </source>
</evidence>
<proteinExistence type="predicted"/>
<evidence type="ECO:0000313" key="2">
    <source>
        <dbReference type="EMBL" id="KIJ37153.1"/>
    </source>
</evidence>
<sequence>MKPQVYMVMTYHVEVIIKAPKTVKQYISHVKSLNVDPDLPFDACRSVILQHLIRGIKRYHGEKDRNAKLPITINILRKRSLHSAAAGNSRLTARRNSTRPGTSPDAPSSSFPMSPPKPTSSYLFHPPNRPLPQESSIVVAAAPGTSTCPVAALHYLFEAHPTGVNSPLFVGEDGQTLTRTSFIARDAGEAILTAFTLTFLENEFSSSPTVSSGSNVPLTLSNLPFFLSLLAWLEFVPIRTTSPPASVYRNYADDDPICEAYESHPNHCNFDWLSSFIKCLGGNIEAQEDYQEEVILELSNRLRWENAVREEQSNEGDTTSRFICLRRVSSQ</sequence>
<gene>
    <name evidence="2" type="ORF">M422DRAFT_260309</name>
</gene>
<feature type="compositionally biased region" description="Low complexity" evidence="1">
    <location>
        <begin position="103"/>
        <end position="112"/>
    </location>
</feature>
<feature type="region of interest" description="Disordered" evidence="1">
    <location>
        <begin position="84"/>
        <end position="127"/>
    </location>
</feature>
<dbReference type="OrthoDB" id="3067625at2759"/>
<protein>
    <submittedName>
        <fullName evidence="2">Uncharacterized protein</fullName>
    </submittedName>
</protein>
<dbReference type="AlphaFoldDB" id="A0A0C9U2S2"/>
<name>A0A0C9U2S2_SPHS4</name>
<dbReference type="Proteomes" id="UP000054279">
    <property type="component" value="Unassembled WGS sequence"/>
</dbReference>
<evidence type="ECO:0000256" key="1">
    <source>
        <dbReference type="SAM" id="MobiDB-lite"/>
    </source>
</evidence>
<reference evidence="2 3" key="1">
    <citation type="submission" date="2014-06" db="EMBL/GenBank/DDBJ databases">
        <title>Evolutionary Origins and Diversification of the Mycorrhizal Mutualists.</title>
        <authorList>
            <consortium name="DOE Joint Genome Institute"/>
            <consortium name="Mycorrhizal Genomics Consortium"/>
            <person name="Kohler A."/>
            <person name="Kuo A."/>
            <person name="Nagy L.G."/>
            <person name="Floudas D."/>
            <person name="Copeland A."/>
            <person name="Barry K.W."/>
            <person name="Cichocki N."/>
            <person name="Veneault-Fourrey C."/>
            <person name="LaButti K."/>
            <person name="Lindquist E.A."/>
            <person name="Lipzen A."/>
            <person name="Lundell T."/>
            <person name="Morin E."/>
            <person name="Murat C."/>
            <person name="Riley R."/>
            <person name="Ohm R."/>
            <person name="Sun H."/>
            <person name="Tunlid A."/>
            <person name="Henrissat B."/>
            <person name="Grigoriev I.V."/>
            <person name="Hibbett D.S."/>
            <person name="Martin F."/>
        </authorList>
    </citation>
    <scope>NUCLEOTIDE SEQUENCE [LARGE SCALE GENOMIC DNA]</scope>
    <source>
        <strain evidence="2 3">SS14</strain>
    </source>
</reference>
<dbReference type="EMBL" id="KN837171">
    <property type="protein sequence ID" value="KIJ37153.1"/>
    <property type="molecule type" value="Genomic_DNA"/>
</dbReference>
<keyword evidence="3" id="KW-1185">Reference proteome</keyword>